<feature type="transmembrane region" description="Helical" evidence="1">
    <location>
        <begin position="12"/>
        <end position="32"/>
    </location>
</feature>
<keyword evidence="3" id="KW-1185">Reference proteome</keyword>
<reference evidence="2 3" key="1">
    <citation type="submission" date="2011-02" db="EMBL/GenBank/DDBJ databases">
        <authorList>
            <person name="Nelson K.E."/>
            <person name="Sutton G."/>
            <person name="Torralba M."/>
            <person name="Durkin S."/>
            <person name="Harkins D."/>
            <person name="Montgomery R."/>
            <person name="Ziemer C."/>
            <person name="Klaassens E."/>
            <person name="Ocuiv P."/>
            <person name="Morrison M."/>
        </authorList>
    </citation>
    <scope>NUCLEOTIDE SEQUENCE [LARGE SCALE GENOMIC DNA]</scope>
    <source>
        <strain evidence="2 3">8</strain>
    </source>
</reference>
<dbReference type="EMBL" id="ADKM02000032">
    <property type="protein sequence ID" value="EGC04204.1"/>
    <property type="molecule type" value="Genomic_DNA"/>
</dbReference>
<proteinExistence type="predicted"/>
<evidence type="ECO:0000256" key="1">
    <source>
        <dbReference type="SAM" id="Phobius"/>
    </source>
</evidence>
<sequence>MKKENGSLTIEASISLVFFVLVMFTFMAIARFTTMQNRVKHSLNQTAITFSARNQYLNNIGSCVEQLTGATVAEYKDFLDFFSEKLGSGTLESKVPYTNEHMSNDTLKYEVEKIFVAEFFGLDYEDVENSSLITSALKNDNITYTVPSLDGKSDSEKEAIFLEVLEKEGIKELSFEGGYDGGKFIGKPSDEDKAAYHLGGNKQLYVKLTYKLDVPFSFAEALGSTAEPEFSDSIKMTILE</sequence>
<dbReference type="Proteomes" id="UP000004259">
    <property type="component" value="Unassembled WGS sequence"/>
</dbReference>
<keyword evidence="1" id="KW-0812">Transmembrane</keyword>
<gene>
    <name evidence="2" type="ORF">CUS_5521</name>
</gene>
<protein>
    <submittedName>
        <fullName evidence="2">Uncharacterized protein</fullName>
    </submittedName>
</protein>
<dbReference type="STRING" id="246199.CUS_5521"/>
<comment type="caution">
    <text evidence="2">The sequence shown here is derived from an EMBL/GenBank/DDBJ whole genome shotgun (WGS) entry which is preliminary data.</text>
</comment>
<keyword evidence="1" id="KW-1133">Transmembrane helix</keyword>
<evidence type="ECO:0000313" key="3">
    <source>
        <dbReference type="Proteomes" id="UP000004259"/>
    </source>
</evidence>
<name>E9S905_RUMAL</name>
<dbReference type="RefSeq" id="WP_004167400.1">
    <property type="nucleotide sequence ID" value="NZ_ADKM02000032.1"/>
</dbReference>
<organism evidence="2 3">
    <name type="scientific">Ruminococcus albus 8</name>
    <dbReference type="NCBI Taxonomy" id="246199"/>
    <lineage>
        <taxon>Bacteria</taxon>
        <taxon>Bacillati</taxon>
        <taxon>Bacillota</taxon>
        <taxon>Clostridia</taxon>
        <taxon>Eubacteriales</taxon>
        <taxon>Oscillospiraceae</taxon>
        <taxon>Ruminococcus</taxon>
    </lineage>
</organism>
<keyword evidence="1" id="KW-0472">Membrane</keyword>
<dbReference type="AlphaFoldDB" id="E9S905"/>
<dbReference type="OrthoDB" id="9815657at2"/>
<evidence type="ECO:0000313" key="2">
    <source>
        <dbReference type="EMBL" id="EGC04204.1"/>
    </source>
</evidence>
<accession>E9S905</accession>